<dbReference type="EMBL" id="BAAAMN010000064">
    <property type="protein sequence ID" value="GAA2045631.1"/>
    <property type="molecule type" value="Genomic_DNA"/>
</dbReference>
<evidence type="ECO:0000313" key="6">
    <source>
        <dbReference type="Proteomes" id="UP001501461"/>
    </source>
</evidence>
<dbReference type="Gene3D" id="1.10.10.60">
    <property type="entry name" value="Homeodomain-like"/>
    <property type="match status" value="1"/>
</dbReference>
<dbReference type="InterPro" id="IPR018062">
    <property type="entry name" value="HTH_AraC-typ_CS"/>
</dbReference>
<dbReference type="PROSITE" id="PS00041">
    <property type="entry name" value="HTH_ARAC_FAMILY_1"/>
    <property type="match status" value="2"/>
</dbReference>
<dbReference type="InterPro" id="IPR009057">
    <property type="entry name" value="Homeodomain-like_sf"/>
</dbReference>
<sequence>MMAIKINRTDFERISAVFLGLETPVLIDFSLPLRIDQGLGLEWMSSLRRLSRLAHQPWSQPLVTGQLVEEAVIGLLRSGQHSYQDLLNLAPPVPNSSLQRAVDLIESVPEEALTLESIAYVAGVSGRALQLSFRKELGVSPMQYLKACRLDRVAEILLASAPDGPSVADTARRLGFTHMGRFAADYAARHGELPSTTRQK</sequence>
<reference evidence="6" key="1">
    <citation type="journal article" date="2019" name="Int. J. Syst. Evol. Microbiol.">
        <title>The Global Catalogue of Microorganisms (GCM) 10K type strain sequencing project: providing services to taxonomists for standard genome sequencing and annotation.</title>
        <authorList>
            <consortium name="The Broad Institute Genomics Platform"/>
            <consortium name="The Broad Institute Genome Sequencing Center for Infectious Disease"/>
            <person name="Wu L."/>
            <person name="Ma J."/>
        </authorList>
    </citation>
    <scope>NUCLEOTIDE SEQUENCE [LARGE SCALE GENOMIC DNA]</scope>
    <source>
        <strain evidence="6">JCM 13595</strain>
    </source>
</reference>
<dbReference type="PANTHER" id="PTHR46796:SF12">
    <property type="entry name" value="HTH-TYPE DNA-BINDING TRANSCRIPTIONAL ACTIVATOR EUTR"/>
    <property type="match status" value="1"/>
</dbReference>
<gene>
    <name evidence="5" type="ORF">GCM10009720_28120</name>
</gene>
<evidence type="ECO:0000256" key="3">
    <source>
        <dbReference type="ARBA" id="ARBA00023163"/>
    </source>
</evidence>
<evidence type="ECO:0000256" key="1">
    <source>
        <dbReference type="ARBA" id="ARBA00023015"/>
    </source>
</evidence>
<proteinExistence type="predicted"/>
<dbReference type="PROSITE" id="PS01124">
    <property type="entry name" value="HTH_ARAC_FAMILY_2"/>
    <property type="match status" value="1"/>
</dbReference>
<dbReference type="SUPFAM" id="SSF46689">
    <property type="entry name" value="Homeodomain-like"/>
    <property type="match status" value="1"/>
</dbReference>
<feature type="domain" description="HTH araC/xylS-type" evidence="4">
    <location>
        <begin position="99"/>
        <end position="200"/>
    </location>
</feature>
<dbReference type="InterPro" id="IPR050204">
    <property type="entry name" value="AraC_XylS_family_regulators"/>
</dbReference>
<dbReference type="SMART" id="SM00342">
    <property type="entry name" value="HTH_ARAC"/>
    <property type="match status" value="1"/>
</dbReference>
<keyword evidence="6" id="KW-1185">Reference proteome</keyword>
<keyword evidence="2" id="KW-0238">DNA-binding</keyword>
<dbReference type="PANTHER" id="PTHR46796">
    <property type="entry name" value="HTH-TYPE TRANSCRIPTIONAL ACTIVATOR RHAS-RELATED"/>
    <property type="match status" value="1"/>
</dbReference>
<name>A0ABP5GFL4_9MICC</name>
<dbReference type="InterPro" id="IPR018060">
    <property type="entry name" value="HTH_AraC"/>
</dbReference>
<dbReference type="Pfam" id="PF12833">
    <property type="entry name" value="HTH_18"/>
    <property type="match status" value="1"/>
</dbReference>
<evidence type="ECO:0000259" key="4">
    <source>
        <dbReference type="PROSITE" id="PS01124"/>
    </source>
</evidence>
<keyword evidence="3" id="KW-0804">Transcription</keyword>
<protein>
    <recommendedName>
        <fullName evidence="4">HTH araC/xylS-type domain-containing protein</fullName>
    </recommendedName>
</protein>
<evidence type="ECO:0000256" key="2">
    <source>
        <dbReference type="ARBA" id="ARBA00023125"/>
    </source>
</evidence>
<organism evidence="5 6">
    <name type="scientific">Yaniella flava</name>
    <dbReference type="NCBI Taxonomy" id="287930"/>
    <lineage>
        <taxon>Bacteria</taxon>
        <taxon>Bacillati</taxon>
        <taxon>Actinomycetota</taxon>
        <taxon>Actinomycetes</taxon>
        <taxon>Micrococcales</taxon>
        <taxon>Micrococcaceae</taxon>
        <taxon>Yaniella</taxon>
    </lineage>
</organism>
<dbReference type="Proteomes" id="UP001501461">
    <property type="component" value="Unassembled WGS sequence"/>
</dbReference>
<keyword evidence="1" id="KW-0805">Transcription regulation</keyword>
<evidence type="ECO:0000313" key="5">
    <source>
        <dbReference type="EMBL" id="GAA2045631.1"/>
    </source>
</evidence>
<comment type="caution">
    <text evidence="5">The sequence shown here is derived from an EMBL/GenBank/DDBJ whole genome shotgun (WGS) entry which is preliminary data.</text>
</comment>
<accession>A0ABP5GFL4</accession>